<reference evidence="1 2" key="1">
    <citation type="submission" date="2024-02" db="EMBL/GenBank/DDBJ databases">
        <title>De novo assembly and annotation of 12 fungi associated with fruit tree decline syndrome in Ontario, Canada.</title>
        <authorList>
            <person name="Sulman M."/>
            <person name="Ellouze W."/>
            <person name="Ilyukhin E."/>
        </authorList>
    </citation>
    <scope>NUCLEOTIDE SEQUENCE [LARGE SCALE GENOMIC DNA]</scope>
    <source>
        <strain evidence="1 2">M42-189</strain>
    </source>
</reference>
<comment type="caution">
    <text evidence="1">The sequence shown here is derived from an EMBL/GenBank/DDBJ whole genome shotgun (WGS) entry which is preliminary data.</text>
</comment>
<dbReference type="Proteomes" id="UP001521785">
    <property type="component" value="Unassembled WGS sequence"/>
</dbReference>
<organism evidence="1 2">
    <name type="scientific">Paraconiothyrium brasiliense</name>
    <dbReference type="NCBI Taxonomy" id="300254"/>
    <lineage>
        <taxon>Eukaryota</taxon>
        <taxon>Fungi</taxon>
        <taxon>Dikarya</taxon>
        <taxon>Ascomycota</taxon>
        <taxon>Pezizomycotina</taxon>
        <taxon>Dothideomycetes</taxon>
        <taxon>Pleosporomycetidae</taxon>
        <taxon>Pleosporales</taxon>
        <taxon>Massarineae</taxon>
        <taxon>Didymosphaeriaceae</taxon>
        <taxon>Paraconiothyrium</taxon>
    </lineage>
</organism>
<name>A0ABR3S142_9PLEO</name>
<evidence type="ECO:0000313" key="1">
    <source>
        <dbReference type="EMBL" id="KAL1610218.1"/>
    </source>
</evidence>
<protein>
    <submittedName>
        <fullName evidence="1">Uncharacterized protein</fullName>
    </submittedName>
</protein>
<sequence>MTAPTDHFPFLQLPGELHNQIYRKILRLDDTTNQVFALLKTPDSSTEGSFTSAWTLSQVTQLRYELLPLVHPARIIKVTLCDLAQHAQVFYASLKVAQHKNQLTTPSPTPLFPNHTAKLKIWTSPKGVHARLPPQGVDLLPILHALPHCHSIELGFHSWCEDNGELAILQTMHERWDTWRADISKLGVLNMHLHKAYDRKKGGWSYYGRRSSSITLRCTHTAHTSEKKRVLDLCAWIWRSGIRPVHEKVVRLRAAFVTRKTKRGQASEMVFSVFENSVKME</sequence>
<evidence type="ECO:0000313" key="2">
    <source>
        <dbReference type="Proteomes" id="UP001521785"/>
    </source>
</evidence>
<keyword evidence="2" id="KW-1185">Reference proteome</keyword>
<dbReference type="EMBL" id="JAKJXO020000002">
    <property type="protein sequence ID" value="KAL1610218.1"/>
    <property type="molecule type" value="Genomic_DNA"/>
</dbReference>
<gene>
    <name evidence="1" type="ORF">SLS60_001883</name>
</gene>
<accession>A0ABR3S142</accession>
<proteinExistence type="predicted"/>